<name>A0A6J8AUV9_MYTCO</name>
<evidence type="ECO:0000313" key="1">
    <source>
        <dbReference type="EMBL" id="CAC5374057.1"/>
    </source>
</evidence>
<evidence type="ECO:0008006" key="3">
    <source>
        <dbReference type="Google" id="ProtNLM"/>
    </source>
</evidence>
<sequence>MYVGLTEIEKTASQAAKYTEGLKRGGQFDENNLEVTISSELQSILKDVKSFGDIYINTSPFTLQVKAGRKDQAQYLVHTIPRLEQIKPSMLRQLTIPKDMQPIDILACRILPDGKYLILDSHISQSHLLLFSNEGMFMREVVTFTRYSPDTCFVRNNTVAVTLGLEKQTALVDVEKNKIIKTIDLSHVCDGVASDNQMLVISSMKKSTIVNLNDDSNTILKGILANCVAFFKGNIYGSICKENKVCCYKSTGETLWTFMHHDIEKPGQLTLDKNGFVYIASRGNYKIVVISPDGKTCKTILSEADGIKNNFAIDTNRATGMMIVSSEISIDSEDKSYETAFVYEI</sequence>
<proteinExistence type="predicted"/>
<reference evidence="1 2" key="1">
    <citation type="submission" date="2020-06" db="EMBL/GenBank/DDBJ databases">
        <authorList>
            <person name="Li R."/>
            <person name="Bekaert M."/>
        </authorList>
    </citation>
    <scope>NUCLEOTIDE SEQUENCE [LARGE SCALE GENOMIC DNA]</scope>
    <source>
        <strain evidence="2">wild</strain>
    </source>
</reference>
<accession>A0A6J8AUV9</accession>
<dbReference type="EMBL" id="CACVKT020001980">
    <property type="protein sequence ID" value="CAC5374057.1"/>
    <property type="molecule type" value="Genomic_DNA"/>
</dbReference>
<dbReference type="SUPFAM" id="SSF101898">
    <property type="entry name" value="NHL repeat"/>
    <property type="match status" value="1"/>
</dbReference>
<dbReference type="AlphaFoldDB" id="A0A6J8AUV9"/>
<dbReference type="Gene3D" id="2.120.10.30">
    <property type="entry name" value="TolB, C-terminal domain"/>
    <property type="match status" value="1"/>
</dbReference>
<keyword evidence="2" id="KW-1185">Reference proteome</keyword>
<evidence type="ECO:0000313" key="2">
    <source>
        <dbReference type="Proteomes" id="UP000507470"/>
    </source>
</evidence>
<dbReference type="Proteomes" id="UP000507470">
    <property type="component" value="Unassembled WGS sequence"/>
</dbReference>
<protein>
    <recommendedName>
        <fullName evidence="3">TRIM2_3</fullName>
    </recommendedName>
</protein>
<gene>
    <name evidence="1" type="ORF">MCOR_11588</name>
</gene>
<dbReference type="OrthoDB" id="6129491at2759"/>
<dbReference type="InterPro" id="IPR011042">
    <property type="entry name" value="6-blade_b-propeller_TolB-like"/>
</dbReference>
<organism evidence="1 2">
    <name type="scientific">Mytilus coruscus</name>
    <name type="common">Sea mussel</name>
    <dbReference type="NCBI Taxonomy" id="42192"/>
    <lineage>
        <taxon>Eukaryota</taxon>
        <taxon>Metazoa</taxon>
        <taxon>Spiralia</taxon>
        <taxon>Lophotrochozoa</taxon>
        <taxon>Mollusca</taxon>
        <taxon>Bivalvia</taxon>
        <taxon>Autobranchia</taxon>
        <taxon>Pteriomorphia</taxon>
        <taxon>Mytilida</taxon>
        <taxon>Mytiloidea</taxon>
        <taxon>Mytilidae</taxon>
        <taxon>Mytilinae</taxon>
        <taxon>Mytilus</taxon>
    </lineage>
</organism>